<dbReference type="EC" id="6.3.5.-" evidence="1"/>
<evidence type="ECO:0000313" key="8">
    <source>
        <dbReference type="Proteomes" id="UP000298234"/>
    </source>
</evidence>
<keyword evidence="3" id="KW-0808">Transferase</keyword>
<dbReference type="eggNOG" id="COG0721">
    <property type="taxonomic scope" value="Bacteria"/>
</dbReference>
<dbReference type="Proteomes" id="UP000645612">
    <property type="component" value="Unassembled WGS sequence"/>
</dbReference>
<keyword evidence="1" id="KW-0436">Ligase</keyword>
<reference evidence="4 7" key="3">
    <citation type="submission" date="2018-06" db="EMBL/GenBank/DDBJ databases">
        <title>Towards the identification of Burkholderia cepacia strain which caused fatal septicemia.</title>
        <authorList>
            <person name="Bui L.A.T."/>
            <person name="Zakharova I.B."/>
            <person name="Shpak I.M."/>
            <person name="Teteryatnikova N."/>
            <person name="Ustinov D.V."/>
            <person name="Kuzyutina Y.A."/>
            <person name="Nguyen H.N."/>
            <person name="Antonov A.S."/>
            <person name="Avdyusheva E.F."/>
            <person name="Victorov D.V."/>
        </authorList>
    </citation>
    <scope>NUCLEOTIDE SEQUENCE [LARGE SCALE GENOMIC DNA]</scope>
    <source>
        <strain evidence="4 7">PT02</strain>
    </source>
</reference>
<dbReference type="Proteomes" id="UP000248899">
    <property type="component" value="Unassembled WGS sequence"/>
</dbReference>
<reference evidence="6" key="2">
    <citation type="submission" date="2017-09" db="EMBL/GenBank/DDBJ databases">
        <title>FDA dAtabase for Regulatory Grade micrObial Sequences (FDA-ARGOS): Supporting development and validation of Infectious Disease Dx tests.</title>
        <authorList>
            <person name="Minogue T."/>
            <person name="Wolcott M."/>
            <person name="Wasieloski L."/>
            <person name="Aguilar W."/>
            <person name="Moore D."/>
            <person name="Tallon L.J."/>
            <person name="Sadzewicz L."/>
            <person name="Ott S."/>
            <person name="Zhao X."/>
            <person name="Nagaraj S."/>
            <person name="Vavikolanu K."/>
            <person name="Aluvathingal J."/>
            <person name="Nadendla S."/>
            <person name="Sichtig H."/>
        </authorList>
    </citation>
    <scope>NUCLEOTIDE SEQUENCE [LARGE SCALE GENOMIC DNA]</scope>
    <source>
        <strain evidence="6">FDAARGOS_388</strain>
    </source>
</reference>
<dbReference type="GO" id="GO:0006412">
    <property type="term" value="P:translation"/>
    <property type="evidence" value="ECO:0007669"/>
    <property type="project" value="UniProtKB-UniRule"/>
</dbReference>
<keyword evidence="1" id="KW-0648">Protein biosynthesis</keyword>
<comment type="similarity">
    <text evidence="1">Belongs to the GatC family.</text>
</comment>
<dbReference type="RefSeq" id="WP_027788858.1">
    <property type="nucleotide sequence ID" value="NZ_BCNU01000026.1"/>
</dbReference>
<dbReference type="EMBL" id="QLUZ01000022">
    <property type="protein sequence ID" value="RAQ03512.1"/>
    <property type="molecule type" value="Genomic_DNA"/>
</dbReference>
<dbReference type="Proteomes" id="UP000298234">
    <property type="component" value="Unassembled WGS sequence"/>
</dbReference>
<comment type="function">
    <text evidence="1">Allows the formation of correctly charged Asn-tRNA(Asn) or Gln-tRNA(Gln) through the transamidation of misacylated Asp-tRNA(Asn) or Glu-tRNA(Gln) in organisms which lack either or both of asparaginyl-tRNA or glutaminyl-tRNA synthetases. The reaction takes place in the presence of glutamine and ATP through an activated phospho-Asp-tRNA(Asn) or phospho-Glu-tRNA(Gln).</text>
</comment>
<dbReference type="STRING" id="292.WI67_16560"/>
<dbReference type="GO" id="GO:0050567">
    <property type="term" value="F:glutaminyl-tRNA synthase (glutamine-hydrolyzing) activity"/>
    <property type="evidence" value="ECO:0007669"/>
    <property type="project" value="UniProtKB-UniRule"/>
</dbReference>
<dbReference type="Pfam" id="PF02686">
    <property type="entry name" value="GatC"/>
    <property type="match status" value="1"/>
</dbReference>
<dbReference type="EMBL" id="CP023518">
    <property type="protein sequence ID" value="ATF77395.1"/>
    <property type="molecule type" value="Genomic_DNA"/>
</dbReference>
<protein>
    <recommendedName>
        <fullName evidence="1">Aspartyl/glutamyl-tRNA(Asn/Gln) amidotransferase subunit C</fullName>
        <shortName evidence="1">Asp/Glu-ADT subunit C</shortName>
        <ecNumber evidence="1">6.3.5.-</ecNumber>
    </recommendedName>
</protein>
<dbReference type="InterPro" id="IPR003837">
    <property type="entry name" value="GatC"/>
</dbReference>
<dbReference type="GO" id="GO:0070681">
    <property type="term" value="P:glutaminyl-tRNAGln biosynthesis via transamidation"/>
    <property type="evidence" value="ECO:0007669"/>
    <property type="project" value="TreeGrafter"/>
</dbReference>
<evidence type="ECO:0000313" key="3">
    <source>
        <dbReference type="EMBL" id="MBH9699052.1"/>
    </source>
</evidence>
<dbReference type="SUPFAM" id="SSF141000">
    <property type="entry name" value="Glu-tRNAGln amidotransferase C subunit"/>
    <property type="match status" value="1"/>
</dbReference>
<evidence type="ECO:0000313" key="9">
    <source>
        <dbReference type="Proteomes" id="UP000645612"/>
    </source>
</evidence>
<dbReference type="EMBL" id="SNSQ01000017">
    <property type="protein sequence ID" value="TEU47014.1"/>
    <property type="molecule type" value="Genomic_DNA"/>
</dbReference>
<reference evidence="5 8" key="4">
    <citation type="submission" date="2019-03" db="EMBL/GenBank/DDBJ databases">
        <title>Burkholderia cepacia outbreak.</title>
        <authorList>
            <person name="Farzana R."/>
            <person name="Walsh T.R."/>
        </authorList>
    </citation>
    <scope>NUCLEOTIDE SEQUENCE [LARGE SCALE GENOMIC DNA]</scope>
    <source>
        <strain evidence="8">d13</strain>
        <strain evidence="5">D13</strain>
    </source>
</reference>
<dbReference type="GO" id="GO:0005524">
    <property type="term" value="F:ATP binding"/>
    <property type="evidence" value="ECO:0007669"/>
    <property type="project" value="UniProtKB-KW"/>
</dbReference>
<comment type="catalytic activity">
    <reaction evidence="1">
        <text>L-aspartyl-tRNA(Asn) + L-glutamine + ATP + H2O = L-asparaginyl-tRNA(Asn) + L-glutamate + ADP + phosphate + 2 H(+)</text>
        <dbReference type="Rhea" id="RHEA:14513"/>
        <dbReference type="Rhea" id="RHEA-COMP:9674"/>
        <dbReference type="Rhea" id="RHEA-COMP:9677"/>
        <dbReference type="ChEBI" id="CHEBI:15377"/>
        <dbReference type="ChEBI" id="CHEBI:15378"/>
        <dbReference type="ChEBI" id="CHEBI:29985"/>
        <dbReference type="ChEBI" id="CHEBI:30616"/>
        <dbReference type="ChEBI" id="CHEBI:43474"/>
        <dbReference type="ChEBI" id="CHEBI:58359"/>
        <dbReference type="ChEBI" id="CHEBI:78515"/>
        <dbReference type="ChEBI" id="CHEBI:78516"/>
        <dbReference type="ChEBI" id="CHEBI:456216"/>
    </reaction>
</comment>
<evidence type="ECO:0000313" key="4">
    <source>
        <dbReference type="EMBL" id="RAQ03512.1"/>
    </source>
</evidence>
<dbReference type="InterPro" id="IPR036113">
    <property type="entry name" value="Asp/Glu-ADT_sf_sub_c"/>
</dbReference>
<dbReference type="GO" id="GO:0006450">
    <property type="term" value="P:regulation of translational fidelity"/>
    <property type="evidence" value="ECO:0007669"/>
    <property type="project" value="InterPro"/>
</dbReference>
<dbReference type="HAMAP" id="MF_00122">
    <property type="entry name" value="GatC"/>
    <property type="match status" value="1"/>
</dbReference>
<dbReference type="Proteomes" id="UP000218103">
    <property type="component" value="Chromosome 1"/>
</dbReference>
<organism evidence="3 9">
    <name type="scientific">Burkholderia cepacia</name>
    <name type="common">Pseudomonas cepacia</name>
    <dbReference type="NCBI Taxonomy" id="292"/>
    <lineage>
        <taxon>Bacteria</taxon>
        <taxon>Pseudomonadati</taxon>
        <taxon>Pseudomonadota</taxon>
        <taxon>Betaproteobacteria</taxon>
        <taxon>Burkholderiales</taxon>
        <taxon>Burkholderiaceae</taxon>
        <taxon>Burkholderia</taxon>
        <taxon>Burkholderia cepacia complex</taxon>
    </lineage>
</organism>
<evidence type="ECO:0000313" key="7">
    <source>
        <dbReference type="Proteomes" id="UP000248899"/>
    </source>
</evidence>
<evidence type="ECO:0000313" key="6">
    <source>
        <dbReference type="Proteomes" id="UP000218103"/>
    </source>
</evidence>
<dbReference type="NCBIfam" id="TIGR00135">
    <property type="entry name" value="gatC"/>
    <property type="match status" value="1"/>
</dbReference>
<dbReference type="PANTHER" id="PTHR15004:SF0">
    <property type="entry name" value="GLUTAMYL-TRNA(GLN) AMIDOTRANSFERASE SUBUNIT C, MITOCHONDRIAL"/>
    <property type="match status" value="1"/>
</dbReference>
<dbReference type="Gene3D" id="1.10.20.60">
    <property type="entry name" value="Glu-tRNAGln amidotransferase C subunit, N-terminal domain"/>
    <property type="match status" value="1"/>
</dbReference>
<name>A0A102SR68_BURCE</name>
<proteinExistence type="inferred from homology"/>
<keyword evidence="1" id="KW-0547">Nucleotide-binding</keyword>
<dbReference type="AlphaFoldDB" id="A0A102SR68"/>
<dbReference type="PANTHER" id="PTHR15004">
    <property type="entry name" value="GLUTAMYL-TRNA(GLN) AMIDOTRANSFERASE SUBUNIT C, MITOCHONDRIAL"/>
    <property type="match status" value="1"/>
</dbReference>
<comment type="catalytic activity">
    <reaction evidence="1">
        <text>L-glutamyl-tRNA(Gln) + L-glutamine + ATP + H2O = L-glutaminyl-tRNA(Gln) + L-glutamate + ADP + phosphate + H(+)</text>
        <dbReference type="Rhea" id="RHEA:17521"/>
        <dbReference type="Rhea" id="RHEA-COMP:9681"/>
        <dbReference type="Rhea" id="RHEA-COMP:9684"/>
        <dbReference type="ChEBI" id="CHEBI:15377"/>
        <dbReference type="ChEBI" id="CHEBI:15378"/>
        <dbReference type="ChEBI" id="CHEBI:29985"/>
        <dbReference type="ChEBI" id="CHEBI:30616"/>
        <dbReference type="ChEBI" id="CHEBI:43474"/>
        <dbReference type="ChEBI" id="CHEBI:58359"/>
        <dbReference type="ChEBI" id="CHEBI:78520"/>
        <dbReference type="ChEBI" id="CHEBI:78521"/>
        <dbReference type="ChEBI" id="CHEBI:456216"/>
    </reaction>
</comment>
<evidence type="ECO:0000256" key="1">
    <source>
        <dbReference type="HAMAP-Rule" id="MF_00122"/>
    </source>
</evidence>
<accession>A0A102SR68</accession>
<evidence type="ECO:0000313" key="5">
    <source>
        <dbReference type="EMBL" id="TEU47014.1"/>
    </source>
</evidence>
<keyword evidence="1" id="KW-0067">ATP-binding</keyword>
<reference evidence="3" key="5">
    <citation type="submission" date="2020-12" db="EMBL/GenBank/DDBJ databases">
        <title>Burkholderia cepacia complex in Mexico.</title>
        <authorList>
            <person name="Estrada P."/>
        </authorList>
    </citation>
    <scope>NUCLEOTIDE SEQUENCE</scope>
    <source>
        <strain evidence="3">871</strain>
    </source>
</reference>
<sequence length="99" mass="10908">MALTLTDVKRIAHLARLEMADADAEHMLGQLNDLFGLVEQMQAVDTAGIAPLAHPIEQIQEVAQRLRDDAVTEVVNRDDNQRPAPAVQDGLYLVPKVIE</sequence>
<dbReference type="GeneID" id="56663147"/>
<dbReference type="GO" id="GO:0016740">
    <property type="term" value="F:transferase activity"/>
    <property type="evidence" value="ECO:0007669"/>
    <property type="project" value="UniProtKB-KW"/>
</dbReference>
<accession>A0A1I0LEW3</accession>
<dbReference type="EMBL" id="JAEDXG010000021">
    <property type="protein sequence ID" value="MBH9699052.1"/>
    <property type="molecule type" value="Genomic_DNA"/>
</dbReference>
<dbReference type="OrthoDB" id="9794326at2"/>
<keyword evidence="6" id="KW-1185">Reference proteome</keyword>
<evidence type="ECO:0000313" key="2">
    <source>
        <dbReference type="EMBL" id="ATF77395.1"/>
    </source>
</evidence>
<gene>
    <name evidence="1 3" type="primary">gatC</name>
    <name evidence="2" type="ORF">CO711_08005</name>
    <name evidence="4" type="ORF">DPR02_29075</name>
    <name evidence="5" type="ORF">E3D37_16925</name>
    <name evidence="3" type="ORF">JAO13_21680</name>
</gene>
<reference evidence="2" key="1">
    <citation type="submission" date="2017-09" db="EMBL/GenBank/DDBJ databases">
        <title>FDA dAtabase for Regulatory Grade micrObial Sequences (FDA-ARGOS): Supporting development and validation of Infectious Disease Dx tests.</title>
        <authorList>
            <person name="Minogue T."/>
            <person name="Wolcott M."/>
            <person name="Wasieloski L."/>
            <person name="Aguilar W."/>
            <person name="Moore D."/>
            <person name="Tallon L."/>
            <person name="Sadzewicz L."/>
            <person name="Ott S."/>
            <person name="Zhao X."/>
            <person name="Nagaraj S."/>
            <person name="Vavikolanu K."/>
            <person name="Aluvathingal J."/>
            <person name="Nadendla S."/>
            <person name="Sichtig H."/>
        </authorList>
    </citation>
    <scope>NUCLEOTIDE SEQUENCE</scope>
    <source>
        <strain evidence="2">FDAARGOS_388</strain>
    </source>
</reference>
<comment type="subunit">
    <text evidence="1">Heterotrimer of A, B and C subunits.</text>
</comment>